<dbReference type="Gene3D" id="2.60.40.2810">
    <property type="match status" value="4"/>
</dbReference>
<sequence>MRWLSRFRRRVPARARPVAEAMEPRLLYSADLTGGLMLGADAAPAPDIRTLSEGGEYATAGVITAPSAATVSASPATASTFAATYAALPMSFEANQGQAPAGIDFVAHGGGYGIALHGGNASLTLATEAGQRTVQLDLVGAREDVQGEGEGLLATRSNVIVGSDASKWATGLANHGAVVYRGVYEGVDVRYYGNQRQLEYDFIVAAAADAGQIRLRFEGVDGASIAADGDLVLAVAGTDTALRFQAPVSYQRAADGGLEAVASRYEVAADGSVGFVLGAYDRSRELVIDPVLDYASYFGGSSNDTATDVAVGADGFVYITGRTTSGSFPAGPNPDANELPGNGPRGDGDVFVAKFSSDLSQMIWSTRIGGTGDERANAIAVDANGNVAVTGWTRSANFPTAAAADGDLADPLLSTAQDAFVLKLNPTGGLVFSTYFGGNGTADAGSAVAFDAAGNVYAAGTAASAGLGLPVLSGLLTGSDNAFVTKYTSSGAQVYTSLIGGTGDDGASGLAVTAAGEAYVVGDTGSSALALNADTVTITGHDNVQNGSADGFLVRLDGSGNHVYSTFIGGSDHDTATAVAIDGSGTAYVVGDTKYRNSGNLATTAGAYQVTSNANNNDTIGYLRAYDTDVAGVGNGLLYSTLVGDKNGDRIADVAYGRGRVVLVGQTNDSNFPTTPDAHEGNHQSRNLFVMMLRPAGNGSADLEYGTFYGKEVTPGGIAVHGRSVYVVGSTIEAGFSEGAPYDAAPAGVDGLVAGFTNMLPNAAPTAVDDTRTIAEGQQATFPPNGNNSLLDNDSDPDGDALEIVAVTPGVGGTVSLNAGGAVQFTPTPGFHGTATFTYTVSDGSTTSTGTVTITVTPVNVPPVVSGPVTLPATPEDTAVVITTAQLLATTTDADLPADTLTIVNLATASGGTLVDNQDGTWTYTPPADFSGTVSFTYQVSDGLALSAAGATLQVDARNDAPVVTSAQLTVGEGGTVPVSAAHFGVTDPDNTSFTYTVSGVTHGSFQVFDGTTWNAASTFTSGQLAANQVRFVHDGGETAPAFALTVNDGTVDSNTLAGTVTFTPANDAPVLTSAQLAVAEGGTVPVTLADFGVTDPDDTSFTFMVSGVTHGSFQVFDGTTWNVASAFTTAQLAAAQVRFVHDGGEAAPAFSVTVHDGSVAGNTLAGAVSFTPVDDAPVLTSAQLAATEGGTVVLAQADFGVSDPDSTSFTYAVSAVTGGSFQVFDGSDWNGATTFTTAQLAAGQVRFVHDGGEAAPAFDVTVSDGLATGNTLAATVTFTRINDEPTAFPVALAPLAEDGTRVITQADLLAGASDVDGDGLTATNLVASSGTLTDNGDGTWTFTPAGDDDSAVTFTYAISDGTASVAGTASMDLTPVNDAPTASPVTLSPLAEDGTRVITQADLLAGAGDVEGDVLAATNLVASSGTLVDNGDGTWTFTPAADDDTAVTFTYDISDGTATVAGTASLDLTPVNDAPTASPVVLAPLAEDGTRVITQADLLTGASDIDGDPLTAVNLVASSGALTDNGDGTWTFTPATDDDTAVTFTYGINDGAATIAGTASLDLTPVNDAPTASPVVLAPLAEDGTRLITQADLLAAASDVDGDPLTAANLVASSGTLVDNGNGTWTFTPAADDDTAVTFTYDISDGTATVAGSVSLDLTPVNDAPTASPVVVAPLAEDGTRVITQADLLAGASDVDGDGLTATNLVASSGTLTDNGDGTWTFTPAGDDDSVVTFTYAISDGTTSVVGTASLDLTPVNDAPTVSPVVLSPLAEDGTRVITQADLLAGAGDVEGDVLAATNLVASSGTLVDNGNGTWTFTPAADDDTDVTFTFEISDGTATVAGTASLDLTPVNDAPTAFPVVLAPLAEDGTRVITQADLLAGSTDVDGDALTATNLVASSGTLTDNGDGTWTFTPATDDDTAVTFTYDISDGAITVAGTASIDLAPVNDAPATSNVDLGVLAEDGTRLITEAELLAQASDADGGTLVVSNLAASSGTLTDLGGGLWSYLPAADDDTAVTFTYLIGDGAATILGTASLELDPVNDAPTTAPVVLAPLAEDGSRLITQADLLGNAADAEGAPLTASTLASSSGTLVDNGDGTWTFTAAADDDGAVTFTYTVTDGAATTAGSATLDLLPVNDAPVAQADTRATPEDAPLVLGDLAGNDTDVDGGTLAIANVTSGPGGTAVLHADGTVTFTPDPEFHGTATFTYTVTDGNAVSAPVTVTVHVAAVDDTPTARDDVLDATEDTGITHTAAQLLGNDGDPDSATLSIASVAAVSGGTVTLNADGTVTFRPDADFHGNAAFQYTVTDGNSTSVAATATVRVASVNDAPVIASGGGGATASAAIGEGAVQVGVVAATDVDGTTPSLVYSIVGGADASLFTIDPATGALAFVQAPDFENAADGGRDNIYEVIVEASDGALQDRQLLSVAVYDEPEAPPPAPPPPAPAPAPTAEAPAPGPAPAPAPAAAPAAP</sequence>
<feature type="domain" description="Cadherin" evidence="2">
    <location>
        <begin position="2353"/>
        <end position="2442"/>
    </location>
</feature>
<feature type="non-terminal residue" evidence="3">
    <location>
        <position position="2473"/>
    </location>
</feature>
<feature type="compositionally biased region" description="Pro residues" evidence="1">
    <location>
        <begin position="2437"/>
        <end position="2450"/>
    </location>
</feature>
<dbReference type="Gene3D" id="2.60.40.60">
    <property type="entry name" value="Cadherins"/>
    <property type="match status" value="1"/>
</dbReference>
<reference evidence="3 4" key="1">
    <citation type="submission" date="2020-10" db="EMBL/GenBank/DDBJ databases">
        <title>Ramlibacter sp. HM2 16S ribosomal RNA gene Genome sequencing and assembly.</title>
        <authorList>
            <person name="Kang M."/>
        </authorList>
    </citation>
    <scope>NUCLEOTIDE SEQUENCE [LARGE SCALE GENOMIC DNA]</scope>
    <source>
        <strain evidence="3 4">HM2</strain>
    </source>
</reference>
<dbReference type="NCBIfam" id="NF012211">
    <property type="entry name" value="tand_rpt_95"/>
    <property type="match status" value="13"/>
</dbReference>
<dbReference type="Pfam" id="PF17963">
    <property type="entry name" value="Big_9"/>
    <property type="match status" value="2"/>
</dbReference>
<name>A0ABR9S6Z3_9BURK</name>
<comment type="caution">
    <text evidence="3">The sequence shown here is derived from an EMBL/GenBank/DDBJ whole genome shotgun (WGS) entry which is preliminary data.</text>
</comment>
<dbReference type="InterPro" id="IPR015919">
    <property type="entry name" value="Cadherin-like_sf"/>
</dbReference>
<feature type="region of interest" description="Disordered" evidence="1">
    <location>
        <begin position="2431"/>
        <end position="2473"/>
    </location>
</feature>
<dbReference type="InterPro" id="IPR057708">
    <property type="entry name" value="DUF7948"/>
</dbReference>
<dbReference type="EMBL" id="JADDIV010000004">
    <property type="protein sequence ID" value="MBE7369260.1"/>
    <property type="molecule type" value="Genomic_DNA"/>
</dbReference>
<keyword evidence="4" id="KW-1185">Reference proteome</keyword>
<dbReference type="PROSITE" id="PS50268">
    <property type="entry name" value="CADHERIN_2"/>
    <property type="match status" value="1"/>
</dbReference>
<evidence type="ECO:0000259" key="2">
    <source>
        <dbReference type="PROSITE" id="PS50268"/>
    </source>
</evidence>
<accession>A0ABR9S6Z3</accession>
<evidence type="ECO:0000256" key="1">
    <source>
        <dbReference type="SAM" id="MobiDB-lite"/>
    </source>
</evidence>
<dbReference type="Pfam" id="PF00028">
    <property type="entry name" value="Cadherin"/>
    <property type="match status" value="1"/>
</dbReference>
<dbReference type="InterPro" id="IPR053786">
    <property type="entry name" value="LEPRxLL_CS"/>
</dbReference>
<feature type="region of interest" description="Disordered" evidence="1">
    <location>
        <begin position="778"/>
        <end position="798"/>
    </location>
</feature>
<gene>
    <name evidence="3" type="ORF">IM787_16980</name>
</gene>
<dbReference type="Pfam" id="PF06739">
    <property type="entry name" value="SBBP"/>
    <property type="match status" value="1"/>
</dbReference>
<dbReference type="Pfam" id="PF17892">
    <property type="entry name" value="Cadherin_5"/>
    <property type="match status" value="11"/>
</dbReference>
<organism evidence="3 4">
    <name type="scientific">Ramlibacter pallidus</name>
    <dbReference type="NCBI Taxonomy" id="2780087"/>
    <lineage>
        <taxon>Bacteria</taxon>
        <taxon>Pseudomonadati</taxon>
        <taxon>Pseudomonadota</taxon>
        <taxon>Betaproteobacteria</taxon>
        <taxon>Burkholderiales</taxon>
        <taxon>Comamonadaceae</taxon>
        <taxon>Ramlibacter</taxon>
    </lineage>
</organism>
<dbReference type="NCBIfam" id="NF012209">
    <property type="entry name" value="LEPR-8K"/>
    <property type="match status" value="1"/>
</dbReference>
<dbReference type="InterPro" id="IPR002126">
    <property type="entry name" value="Cadherin-like_dom"/>
</dbReference>
<dbReference type="InterPro" id="IPR052918">
    <property type="entry name" value="Motility_Chemotaxis_Reg"/>
</dbReference>
<proteinExistence type="predicted"/>
<dbReference type="SMART" id="SM00112">
    <property type="entry name" value="CA"/>
    <property type="match status" value="1"/>
</dbReference>
<dbReference type="RefSeq" id="WP_193677852.1">
    <property type="nucleotide sequence ID" value="NZ_JADDIV010000004.1"/>
</dbReference>
<dbReference type="PANTHER" id="PTHR35580">
    <property type="entry name" value="CELL SURFACE GLYCOPROTEIN (S-LAYER PROTEIN)-LIKE PROTEIN"/>
    <property type="match status" value="1"/>
</dbReference>
<feature type="compositionally biased region" description="Pro residues" evidence="1">
    <location>
        <begin position="2457"/>
        <end position="2473"/>
    </location>
</feature>
<dbReference type="Pfam" id="PF16184">
    <property type="entry name" value="Cadherin_3"/>
    <property type="match status" value="3"/>
</dbReference>
<dbReference type="CDD" id="cd11304">
    <property type="entry name" value="Cadherin_repeat"/>
    <property type="match status" value="1"/>
</dbReference>
<protein>
    <submittedName>
        <fullName evidence="3">Cadherin-like domain-containing protein</fullName>
    </submittedName>
</protein>
<dbReference type="InterPro" id="IPR010620">
    <property type="entry name" value="SBBP_repeat"/>
</dbReference>
<dbReference type="Pfam" id="PF25778">
    <property type="entry name" value="DUF7948"/>
    <property type="match status" value="1"/>
</dbReference>
<evidence type="ECO:0000313" key="3">
    <source>
        <dbReference type="EMBL" id="MBE7369260.1"/>
    </source>
</evidence>
<evidence type="ECO:0000313" key="4">
    <source>
        <dbReference type="Proteomes" id="UP000806285"/>
    </source>
</evidence>
<dbReference type="Proteomes" id="UP000806285">
    <property type="component" value="Unassembled WGS sequence"/>
</dbReference>
<dbReference type="InterPro" id="IPR041690">
    <property type="entry name" value="Cadherin_5"/>
</dbReference>
<dbReference type="PANTHER" id="PTHR35580:SF1">
    <property type="entry name" value="PHYTASE-LIKE DOMAIN-CONTAINING PROTEIN"/>
    <property type="match status" value="1"/>
</dbReference>
<dbReference type="SUPFAM" id="SSF49313">
    <property type="entry name" value="Cadherin-like"/>
    <property type="match status" value="1"/>
</dbReference>